<evidence type="ECO:0000313" key="2">
    <source>
        <dbReference type="EMBL" id="CAH3118811.1"/>
    </source>
</evidence>
<dbReference type="Proteomes" id="UP001159405">
    <property type="component" value="Unassembled WGS sequence"/>
</dbReference>
<sequence>MSQCQVGFTDKGYRCVCQEGKEDQCYGVISFVCLSALIVRRVLAPANQLARENRISLICFIANTECERALGMENGAISDHQISASSEYEKIMNHKAFQGRLHFESTPSEAGSWSAEITIADQWLQVDLGTPHTRITGVATQGRTDMNQWITKY</sequence>
<keyword evidence="3" id="KW-1185">Reference proteome</keyword>
<dbReference type="Pfam" id="PF00754">
    <property type="entry name" value="F5_F8_type_C"/>
    <property type="match status" value="1"/>
</dbReference>
<name>A0ABN8NQV0_9CNID</name>
<dbReference type="Gene3D" id="2.60.120.260">
    <property type="entry name" value="Galactose-binding domain-like"/>
    <property type="match status" value="1"/>
</dbReference>
<dbReference type="InterPro" id="IPR008979">
    <property type="entry name" value="Galactose-bd-like_sf"/>
</dbReference>
<evidence type="ECO:0000259" key="1">
    <source>
        <dbReference type="PROSITE" id="PS50022"/>
    </source>
</evidence>
<accession>A0ABN8NQV0</accession>
<protein>
    <recommendedName>
        <fullName evidence="1">F5/8 type C domain-containing protein</fullName>
    </recommendedName>
</protein>
<feature type="domain" description="F5/8 type C" evidence="1">
    <location>
        <begin position="66"/>
        <end position="153"/>
    </location>
</feature>
<dbReference type="InterPro" id="IPR000421">
    <property type="entry name" value="FA58C"/>
</dbReference>
<dbReference type="PANTHER" id="PTHR24543:SF325">
    <property type="entry name" value="F5_8 TYPE C DOMAIN-CONTAINING PROTEIN"/>
    <property type="match status" value="1"/>
</dbReference>
<proteinExistence type="predicted"/>
<dbReference type="PANTHER" id="PTHR24543">
    <property type="entry name" value="MULTICOPPER OXIDASE-RELATED"/>
    <property type="match status" value="1"/>
</dbReference>
<dbReference type="PROSITE" id="PS50022">
    <property type="entry name" value="FA58C_3"/>
    <property type="match status" value="1"/>
</dbReference>
<evidence type="ECO:0000313" key="3">
    <source>
        <dbReference type="Proteomes" id="UP001159405"/>
    </source>
</evidence>
<organism evidence="2 3">
    <name type="scientific">Porites lobata</name>
    <dbReference type="NCBI Taxonomy" id="104759"/>
    <lineage>
        <taxon>Eukaryota</taxon>
        <taxon>Metazoa</taxon>
        <taxon>Cnidaria</taxon>
        <taxon>Anthozoa</taxon>
        <taxon>Hexacorallia</taxon>
        <taxon>Scleractinia</taxon>
        <taxon>Fungiina</taxon>
        <taxon>Poritidae</taxon>
        <taxon>Porites</taxon>
    </lineage>
</organism>
<reference evidence="2 3" key="1">
    <citation type="submission" date="2022-05" db="EMBL/GenBank/DDBJ databases">
        <authorList>
            <consortium name="Genoscope - CEA"/>
            <person name="William W."/>
        </authorList>
    </citation>
    <scope>NUCLEOTIDE SEQUENCE [LARGE SCALE GENOMIC DNA]</scope>
</reference>
<dbReference type="SUPFAM" id="SSF49785">
    <property type="entry name" value="Galactose-binding domain-like"/>
    <property type="match status" value="1"/>
</dbReference>
<comment type="caution">
    <text evidence="2">The sequence shown here is derived from an EMBL/GenBank/DDBJ whole genome shotgun (WGS) entry which is preliminary data.</text>
</comment>
<dbReference type="EMBL" id="CALNXK010000032">
    <property type="protein sequence ID" value="CAH3118811.1"/>
    <property type="molecule type" value="Genomic_DNA"/>
</dbReference>
<gene>
    <name evidence="2" type="ORF">PLOB_00026596</name>
</gene>